<organism evidence="2 3">
    <name type="scientific">Vitrella brassicaformis (strain CCMP3155)</name>
    <dbReference type="NCBI Taxonomy" id="1169540"/>
    <lineage>
        <taxon>Eukaryota</taxon>
        <taxon>Sar</taxon>
        <taxon>Alveolata</taxon>
        <taxon>Colpodellida</taxon>
        <taxon>Vitrellaceae</taxon>
        <taxon>Vitrella</taxon>
    </lineage>
</organism>
<reference evidence="2 3" key="1">
    <citation type="submission" date="2014-11" db="EMBL/GenBank/DDBJ databases">
        <authorList>
            <person name="Zhu J."/>
            <person name="Qi W."/>
            <person name="Song R."/>
        </authorList>
    </citation>
    <scope>NUCLEOTIDE SEQUENCE [LARGE SCALE GENOMIC DNA]</scope>
</reference>
<dbReference type="InParanoid" id="A0A0G4G2Q3"/>
<dbReference type="VEuPathDB" id="CryptoDB:Vbra_9637"/>
<dbReference type="Proteomes" id="UP000041254">
    <property type="component" value="Unassembled WGS sequence"/>
</dbReference>
<sequence length="190" mass="20745">MSSAVARGDTVGHSARSAPIDEEGAGHGMLTGRGTVRPEWGWAAVSRDETMLCPSSRPLCQTYLDTSSGPDVKVRRRCPPHRAPEMERNVSLFVEARRQSAPSSSIQSTPEQDGSSIHTEADRQKRAALRPSQPPAPTTGNSDLLEGLKSFGHRPARSVCALSADEKHPTHHPPPTTHRHHEKRPPRPHM</sequence>
<feature type="compositionally biased region" description="Polar residues" evidence="1">
    <location>
        <begin position="100"/>
        <end position="118"/>
    </location>
</feature>
<accession>A0A0G4G2Q3</accession>
<feature type="region of interest" description="Disordered" evidence="1">
    <location>
        <begin position="63"/>
        <end position="190"/>
    </location>
</feature>
<protein>
    <submittedName>
        <fullName evidence="2">Uncharacterized protein</fullName>
    </submittedName>
</protein>
<proteinExistence type="predicted"/>
<dbReference type="AlphaFoldDB" id="A0A0G4G2Q3"/>
<keyword evidence="3" id="KW-1185">Reference proteome</keyword>
<dbReference type="EMBL" id="CDMY01000552">
    <property type="protein sequence ID" value="CEM22143.1"/>
    <property type="molecule type" value="Genomic_DNA"/>
</dbReference>
<evidence type="ECO:0000256" key="1">
    <source>
        <dbReference type="SAM" id="MobiDB-lite"/>
    </source>
</evidence>
<gene>
    <name evidence="2" type="ORF">Vbra_9637</name>
</gene>
<feature type="region of interest" description="Disordered" evidence="1">
    <location>
        <begin position="1"/>
        <end position="33"/>
    </location>
</feature>
<feature type="compositionally biased region" description="Basic residues" evidence="1">
    <location>
        <begin position="177"/>
        <end position="190"/>
    </location>
</feature>
<evidence type="ECO:0000313" key="3">
    <source>
        <dbReference type="Proteomes" id="UP000041254"/>
    </source>
</evidence>
<name>A0A0G4G2Q3_VITBC</name>
<evidence type="ECO:0000313" key="2">
    <source>
        <dbReference type="EMBL" id="CEM22143.1"/>
    </source>
</evidence>